<dbReference type="STRING" id="1089305.SAMN05444148_2008"/>
<dbReference type="OrthoDB" id="667194at2"/>
<protein>
    <submittedName>
        <fullName evidence="4">Por secretion system C-terminal sorting domain-containing protein</fullName>
    </submittedName>
</protein>
<feature type="chain" id="PRO_5012702932" evidence="2">
    <location>
        <begin position="19"/>
        <end position="276"/>
    </location>
</feature>
<accession>A0A1M5SY95</accession>
<gene>
    <name evidence="4" type="ORF">SAMN05444148_2008</name>
</gene>
<name>A0A1M5SY95_9FLAO</name>
<dbReference type="InterPro" id="IPR026444">
    <property type="entry name" value="Secre_tail"/>
</dbReference>
<keyword evidence="5" id="KW-1185">Reference proteome</keyword>
<evidence type="ECO:0000259" key="3">
    <source>
        <dbReference type="Pfam" id="PF18962"/>
    </source>
</evidence>
<organism evidence="4 5">
    <name type="scientific">Winogradskyella jejuensis</name>
    <dbReference type="NCBI Taxonomy" id="1089305"/>
    <lineage>
        <taxon>Bacteria</taxon>
        <taxon>Pseudomonadati</taxon>
        <taxon>Bacteroidota</taxon>
        <taxon>Flavobacteriia</taxon>
        <taxon>Flavobacteriales</taxon>
        <taxon>Flavobacteriaceae</taxon>
        <taxon>Winogradskyella</taxon>
    </lineage>
</organism>
<evidence type="ECO:0000256" key="1">
    <source>
        <dbReference type="ARBA" id="ARBA00022729"/>
    </source>
</evidence>
<dbReference type="Proteomes" id="UP000184522">
    <property type="component" value="Unassembled WGS sequence"/>
</dbReference>
<dbReference type="AlphaFoldDB" id="A0A1M5SY95"/>
<dbReference type="NCBIfam" id="TIGR04183">
    <property type="entry name" value="Por_Secre_tail"/>
    <property type="match status" value="1"/>
</dbReference>
<evidence type="ECO:0000256" key="2">
    <source>
        <dbReference type="SAM" id="SignalP"/>
    </source>
</evidence>
<feature type="signal peptide" evidence="2">
    <location>
        <begin position="1"/>
        <end position="18"/>
    </location>
</feature>
<dbReference type="CDD" id="cd09631">
    <property type="entry name" value="DOMON_DOH"/>
    <property type="match status" value="1"/>
</dbReference>
<dbReference type="RefSeq" id="WP_073086025.1">
    <property type="nucleotide sequence ID" value="NZ_FQWS01000002.1"/>
</dbReference>
<sequence>MKKITLLCFSIVTSFGFSQVITSGVIDLTTSGPNVTRSVKFDINTSTDIVTMTLVFPDNTWLGIGMSQGTENDIARFQNMGDLDDDAVIGRNTGIEDRNMPSGTGQPALDDSGDIDDEWIVTSNTQSGGVRTLIATRARDTFTSNDSEDTVFPNTTPFDMPFIFAYGGSSFGYHGSGNYGGTMASFSVLSNDDFQLNPVRFTISPNPSNRDLNVGINYNSSRAYNLEVYDVLGKQIYRGQLTKDNNSIDASNWRRGVYLIKLSSDEATQTKRFIKQ</sequence>
<proteinExistence type="predicted"/>
<dbReference type="EMBL" id="FQWS01000002">
    <property type="protein sequence ID" value="SHH43445.1"/>
    <property type="molecule type" value="Genomic_DNA"/>
</dbReference>
<feature type="domain" description="Secretion system C-terminal sorting" evidence="3">
    <location>
        <begin position="203"/>
        <end position="274"/>
    </location>
</feature>
<dbReference type="Pfam" id="PF18962">
    <property type="entry name" value="Por_Secre_tail"/>
    <property type="match status" value="1"/>
</dbReference>
<reference evidence="5" key="1">
    <citation type="submission" date="2016-11" db="EMBL/GenBank/DDBJ databases">
        <authorList>
            <person name="Varghese N."/>
            <person name="Submissions S."/>
        </authorList>
    </citation>
    <scope>NUCLEOTIDE SEQUENCE [LARGE SCALE GENOMIC DNA]</scope>
    <source>
        <strain evidence="5">DSM 25330</strain>
    </source>
</reference>
<evidence type="ECO:0000313" key="5">
    <source>
        <dbReference type="Proteomes" id="UP000184522"/>
    </source>
</evidence>
<evidence type="ECO:0000313" key="4">
    <source>
        <dbReference type="EMBL" id="SHH43445.1"/>
    </source>
</evidence>
<keyword evidence="1 2" id="KW-0732">Signal</keyword>
<dbReference type="InterPro" id="IPR045266">
    <property type="entry name" value="DOH_DOMON"/>
</dbReference>